<sequence>MTSDGRSLRGDATRVLVLDTALEMFAEHGYRATSVRDIAARCGMTHPGLLYHFPSKAALLMAALQRRDDVDCVDGEVRELGFNRLDARAVLRHLITSAKNNAGKRGLVELFANLSVEATAPDHPAHDYFVERYATLRATVTRSLTDLGREGALRPGVVPGIAAAQVIAVMDGLQVQWLLDPQGIDMAAALEGLVNGMLIEPL</sequence>
<evidence type="ECO:0000256" key="3">
    <source>
        <dbReference type="ARBA" id="ARBA00023125"/>
    </source>
</evidence>
<evidence type="ECO:0000313" key="8">
    <source>
        <dbReference type="Proteomes" id="UP000547973"/>
    </source>
</evidence>
<evidence type="ECO:0000259" key="6">
    <source>
        <dbReference type="PROSITE" id="PS50977"/>
    </source>
</evidence>
<dbReference type="PRINTS" id="PR00455">
    <property type="entry name" value="HTHTETR"/>
</dbReference>
<dbReference type="AlphaFoldDB" id="A0A7Y9Z8Z0"/>
<gene>
    <name evidence="7" type="ORF">BKA03_001136</name>
</gene>
<dbReference type="EMBL" id="JACBZO010000001">
    <property type="protein sequence ID" value="NYI41017.1"/>
    <property type="molecule type" value="Genomic_DNA"/>
</dbReference>
<dbReference type="RefSeq" id="WP_062075272.1">
    <property type="nucleotide sequence ID" value="NZ_BBRC01000007.1"/>
</dbReference>
<evidence type="ECO:0000256" key="4">
    <source>
        <dbReference type="ARBA" id="ARBA00023163"/>
    </source>
</evidence>
<keyword evidence="2" id="KW-0805">Transcription regulation</keyword>
<keyword evidence="3 5" id="KW-0238">DNA-binding</keyword>
<dbReference type="SUPFAM" id="SSF46689">
    <property type="entry name" value="Homeodomain-like"/>
    <property type="match status" value="1"/>
</dbReference>
<evidence type="ECO:0000256" key="1">
    <source>
        <dbReference type="ARBA" id="ARBA00022491"/>
    </source>
</evidence>
<reference evidence="7 8" key="1">
    <citation type="submission" date="2020-07" db="EMBL/GenBank/DDBJ databases">
        <title>Sequencing the genomes of 1000 actinobacteria strains.</title>
        <authorList>
            <person name="Klenk H.-P."/>
        </authorList>
    </citation>
    <scope>NUCLEOTIDE SEQUENCE [LARGE SCALE GENOMIC DNA]</scope>
    <source>
        <strain evidence="7 8">DSM 19970</strain>
    </source>
</reference>
<dbReference type="GO" id="GO:0000976">
    <property type="term" value="F:transcription cis-regulatory region binding"/>
    <property type="evidence" value="ECO:0007669"/>
    <property type="project" value="TreeGrafter"/>
</dbReference>
<dbReference type="InterPro" id="IPR036271">
    <property type="entry name" value="Tet_transcr_reg_TetR-rel_C_sf"/>
</dbReference>
<dbReference type="InterPro" id="IPR050109">
    <property type="entry name" value="HTH-type_TetR-like_transc_reg"/>
</dbReference>
<dbReference type="Proteomes" id="UP000547973">
    <property type="component" value="Unassembled WGS sequence"/>
</dbReference>
<dbReference type="Pfam" id="PF13977">
    <property type="entry name" value="TetR_C_6"/>
    <property type="match status" value="1"/>
</dbReference>
<accession>A0A7Y9Z8Z0</accession>
<dbReference type="GO" id="GO:0003700">
    <property type="term" value="F:DNA-binding transcription factor activity"/>
    <property type="evidence" value="ECO:0007669"/>
    <property type="project" value="TreeGrafter"/>
</dbReference>
<dbReference type="InterPro" id="IPR009057">
    <property type="entry name" value="Homeodomain-like_sf"/>
</dbReference>
<evidence type="ECO:0000313" key="7">
    <source>
        <dbReference type="EMBL" id="NYI41017.1"/>
    </source>
</evidence>
<dbReference type="PANTHER" id="PTHR30055">
    <property type="entry name" value="HTH-TYPE TRANSCRIPTIONAL REGULATOR RUTR"/>
    <property type="match status" value="1"/>
</dbReference>
<dbReference type="Gene3D" id="1.10.357.10">
    <property type="entry name" value="Tetracycline Repressor, domain 2"/>
    <property type="match status" value="1"/>
</dbReference>
<dbReference type="InterPro" id="IPR039538">
    <property type="entry name" value="BetI_C"/>
</dbReference>
<protein>
    <submittedName>
        <fullName evidence="7">AcrR family transcriptional regulator</fullName>
    </submittedName>
</protein>
<proteinExistence type="predicted"/>
<dbReference type="InterPro" id="IPR001647">
    <property type="entry name" value="HTH_TetR"/>
</dbReference>
<keyword evidence="8" id="KW-1185">Reference proteome</keyword>
<organism evidence="7 8">
    <name type="scientific">Demequina lutea</name>
    <dbReference type="NCBI Taxonomy" id="431489"/>
    <lineage>
        <taxon>Bacteria</taxon>
        <taxon>Bacillati</taxon>
        <taxon>Actinomycetota</taxon>
        <taxon>Actinomycetes</taxon>
        <taxon>Micrococcales</taxon>
        <taxon>Demequinaceae</taxon>
        <taxon>Demequina</taxon>
    </lineage>
</organism>
<comment type="caution">
    <text evidence="7">The sequence shown here is derived from an EMBL/GenBank/DDBJ whole genome shotgun (WGS) entry which is preliminary data.</text>
</comment>
<dbReference type="PROSITE" id="PS50977">
    <property type="entry name" value="HTH_TETR_2"/>
    <property type="match status" value="1"/>
</dbReference>
<evidence type="ECO:0000256" key="2">
    <source>
        <dbReference type="ARBA" id="ARBA00023015"/>
    </source>
</evidence>
<keyword evidence="1" id="KW-0678">Repressor</keyword>
<dbReference type="Pfam" id="PF00440">
    <property type="entry name" value="TetR_N"/>
    <property type="match status" value="1"/>
</dbReference>
<keyword evidence="4" id="KW-0804">Transcription</keyword>
<feature type="DNA-binding region" description="H-T-H motif" evidence="5">
    <location>
        <begin position="34"/>
        <end position="53"/>
    </location>
</feature>
<feature type="domain" description="HTH tetR-type" evidence="6">
    <location>
        <begin position="11"/>
        <end position="71"/>
    </location>
</feature>
<dbReference type="PANTHER" id="PTHR30055:SF234">
    <property type="entry name" value="HTH-TYPE TRANSCRIPTIONAL REGULATOR BETI"/>
    <property type="match status" value="1"/>
</dbReference>
<dbReference type="SUPFAM" id="SSF48498">
    <property type="entry name" value="Tetracyclin repressor-like, C-terminal domain"/>
    <property type="match status" value="1"/>
</dbReference>
<name>A0A7Y9Z8Z0_9MICO</name>
<evidence type="ECO:0000256" key="5">
    <source>
        <dbReference type="PROSITE-ProRule" id="PRU00335"/>
    </source>
</evidence>